<dbReference type="GO" id="GO:0008703">
    <property type="term" value="F:5-amino-6-(5-phosphoribosylamino)uracil reductase activity"/>
    <property type="evidence" value="ECO:0007669"/>
    <property type="project" value="InterPro"/>
</dbReference>
<evidence type="ECO:0000259" key="1">
    <source>
        <dbReference type="Pfam" id="PF01872"/>
    </source>
</evidence>
<proteinExistence type="predicted"/>
<dbReference type="SUPFAM" id="SSF53597">
    <property type="entry name" value="Dihydrofolate reductase-like"/>
    <property type="match status" value="1"/>
</dbReference>
<dbReference type="InterPro" id="IPR002734">
    <property type="entry name" value="RibDG_C"/>
</dbReference>
<protein>
    <recommendedName>
        <fullName evidence="1">Bacterial bifunctional deaminase-reductase C-terminal domain-containing protein</fullName>
    </recommendedName>
</protein>
<accession>A0A4V3B2X6</accession>
<dbReference type="Proteomes" id="UP000295163">
    <property type="component" value="Unassembled WGS sequence"/>
</dbReference>
<dbReference type="GO" id="GO:0009231">
    <property type="term" value="P:riboflavin biosynthetic process"/>
    <property type="evidence" value="ECO:0007669"/>
    <property type="project" value="InterPro"/>
</dbReference>
<gene>
    <name evidence="2" type="ORF">E2R59_11020</name>
</gene>
<comment type="caution">
    <text evidence="2">The sequence shown here is derived from an EMBL/GenBank/DDBJ whole genome shotgun (WGS) entry which is preliminary data.</text>
</comment>
<feature type="domain" description="Bacterial bifunctional deaminase-reductase C-terminal" evidence="1">
    <location>
        <begin position="62"/>
        <end position="235"/>
    </location>
</feature>
<sequence length="247" mass="26899">MGLYMLHIRTRSVDCPGATAPPQSDPRECTHRLRRSLGPAWRWGTRGRFARPVIGGGPVGRVIVEQIVSADGYTARTDGDISWFENADFSETEDDQLQMLTRVEAIVLGASTYRMFAAYWPGADESAERIAGPINALPKHIVSTTLKEAPWGKFTPAIVERGDGAQIVADLSQRYTGDLVVWGSLTLTDALFAAGLVDVLRLRIVPVLIGTGRPLAPTVHGDTTLELASALSFPHGHVRTEYHLARS</sequence>
<reference evidence="2 3" key="1">
    <citation type="submission" date="2019-03" db="EMBL/GenBank/DDBJ databases">
        <title>Genome Sequencing and Assembly of Various Microbes Isolated from Partially Reclaimed Soil and Acid Mine Drainage (AMD) Site.</title>
        <authorList>
            <person name="Steinbock B."/>
            <person name="Bechtold R."/>
            <person name="Sevigny J.L."/>
            <person name="Thomas D."/>
            <person name="Cuthill L.R."/>
            <person name="Aveiro Johannsen E.J."/>
            <person name="Thomas K."/>
            <person name="Ghosh A."/>
        </authorList>
    </citation>
    <scope>NUCLEOTIDE SEQUENCE [LARGE SCALE GENOMIC DNA]</scope>
    <source>
        <strain evidence="2 3">S-A3</strain>
    </source>
</reference>
<dbReference type="EMBL" id="SMZT01000004">
    <property type="protein sequence ID" value="TDL42469.1"/>
    <property type="molecule type" value="Genomic_DNA"/>
</dbReference>
<name>A0A4V3B2X6_KOCRO</name>
<dbReference type="Gene3D" id="3.40.430.10">
    <property type="entry name" value="Dihydrofolate Reductase, subunit A"/>
    <property type="match status" value="1"/>
</dbReference>
<dbReference type="Pfam" id="PF01872">
    <property type="entry name" value="RibD_C"/>
    <property type="match status" value="1"/>
</dbReference>
<evidence type="ECO:0000313" key="2">
    <source>
        <dbReference type="EMBL" id="TDL42469.1"/>
    </source>
</evidence>
<dbReference type="InterPro" id="IPR024072">
    <property type="entry name" value="DHFR-like_dom_sf"/>
</dbReference>
<evidence type="ECO:0000313" key="3">
    <source>
        <dbReference type="Proteomes" id="UP000295163"/>
    </source>
</evidence>
<dbReference type="AlphaFoldDB" id="A0A4V3B2X6"/>
<organism evidence="2 3">
    <name type="scientific">Kocuria rosea</name>
    <name type="common">Deinococcus erythromyxa</name>
    <name type="synonym">Micrococcus rubens</name>
    <dbReference type="NCBI Taxonomy" id="1275"/>
    <lineage>
        <taxon>Bacteria</taxon>
        <taxon>Bacillati</taxon>
        <taxon>Actinomycetota</taxon>
        <taxon>Actinomycetes</taxon>
        <taxon>Micrococcales</taxon>
        <taxon>Micrococcaceae</taxon>
        <taxon>Kocuria</taxon>
    </lineage>
</organism>